<dbReference type="Pfam" id="PF08544">
    <property type="entry name" value="GHMP_kinases_C"/>
    <property type="match status" value="1"/>
</dbReference>
<dbReference type="InterPro" id="IPR004424">
    <property type="entry name" value="IspE"/>
</dbReference>
<dbReference type="STRING" id="118967.SAMN02745191_1383"/>
<protein>
    <recommendedName>
        <fullName evidence="3 9">4-diphosphocytidyl-2-C-methyl-D-erythritol kinase</fullName>
        <shortName evidence="9">CMK</shortName>
        <ecNumber evidence="2 9">2.7.1.148</ecNumber>
    </recommendedName>
    <alternativeName>
        <fullName evidence="8 9">4-(cytidine-5'-diphospho)-2-C-methyl-D-erythritol kinase</fullName>
    </alternativeName>
</protein>
<evidence type="ECO:0000256" key="7">
    <source>
        <dbReference type="ARBA" id="ARBA00022840"/>
    </source>
</evidence>
<feature type="domain" description="GHMP kinase N-terminal" evidence="10">
    <location>
        <begin position="62"/>
        <end position="137"/>
    </location>
</feature>
<feature type="domain" description="GHMP kinase C-terminal" evidence="11">
    <location>
        <begin position="193"/>
        <end position="266"/>
    </location>
</feature>
<proteinExistence type="inferred from homology"/>
<dbReference type="SUPFAM" id="SSF55060">
    <property type="entry name" value="GHMP Kinase, C-terminal domain"/>
    <property type="match status" value="1"/>
</dbReference>
<dbReference type="SUPFAM" id="SSF54211">
    <property type="entry name" value="Ribosomal protein S5 domain 2-like"/>
    <property type="match status" value="1"/>
</dbReference>
<dbReference type="Gene3D" id="3.30.70.890">
    <property type="entry name" value="GHMP kinase, C-terminal domain"/>
    <property type="match status" value="1"/>
</dbReference>
<dbReference type="GO" id="GO:0016114">
    <property type="term" value="P:terpenoid biosynthetic process"/>
    <property type="evidence" value="ECO:0007669"/>
    <property type="project" value="UniProtKB-UniRule"/>
</dbReference>
<dbReference type="InterPro" id="IPR020568">
    <property type="entry name" value="Ribosomal_Su5_D2-typ_SF"/>
</dbReference>
<evidence type="ECO:0000313" key="13">
    <source>
        <dbReference type="Proteomes" id="UP000243297"/>
    </source>
</evidence>
<dbReference type="AlphaFoldDB" id="A0A1T4MRW1"/>
<comment type="pathway">
    <text evidence="9">Isoprenoid biosynthesis; isopentenyl diphosphate biosynthesis via DXP pathway; isopentenyl diphosphate from 1-deoxy-D-xylulose 5-phosphate: step 3/6.</text>
</comment>
<dbReference type="PIRSF" id="PIRSF010376">
    <property type="entry name" value="IspE"/>
    <property type="match status" value="1"/>
</dbReference>
<dbReference type="OrthoDB" id="9809438at2"/>
<dbReference type="GO" id="GO:0050515">
    <property type="term" value="F:4-(cytidine 5'-diphospho)-2-C-methyl-D-erythritol kinase activity"/>
    <property type="evidence" value="ECO:0007669"/>
    <property type="project" value="UniProtKB-UniRule"/>
</dbReference>
<dbReference type="GO" id="GO:0005524">
    <property type="term" value="F:ATP binding"/>
    <property type="evidence" value="ECO:0007669"/>
    <property type="project" value="UniProtKB-UniRule"/>
</dbReference>
<dbReference type="UniPathway" id="UPA00056">
    <property type="reaction ID" value="UER00094"/>
</dbReference>
<keyword evidence="7 9" id="KW-0067">ATP-binding</keyword>
<organism evidence="12 13">
    <name type="scientific">Anaerorhabdus furcosa</name>
    <dbReference type="NCBI Taxonomy" id="118967"/>
    <lineage>
        <taxon>Bacteria</taxon>
        <taxon>Bacillati</taxon>
        <taxon>Bacillota</taxon>
        <taxon>Erysipelotrichia</taxon>
        <taxon>Erysipelotrichales</taxon>
        <taxon>Erysipelotrichaceae</taxon>
        <taxon>Anaerorhabdus</taxon>
    </lineage>
</organism>
<comment type="function">
    <text evidence="9">Catalyzes the phosphorylation of the position 2 hydroxy group of 4-diphosphocytidyl-2C-methyl-D-erythritol.</text>
</comment>
<name>A0A1T4MRW1_9FIRM</name>
<keyword evidence="4 9" id="KW-0808">Transferase</keyword>
<keyword evidence="9" id="KW-0414">Isoprene biosynthesis</keyword>
<dbReference type="PANTHER" id="PTHR43527:SF2">
    <property type="entry name" value="4-DIPHOSPHOCYTIDYL-2-C-METHYL-D-ERYTHRITOL KINASE, CHLOROPLASTIC"/>
    <property type="match status" value="1"/>
</dbReference>
<dbReference type="HAMAP" id="MF_00061">
    <property type="entry name" value="IspE"/>
    <property type="match status" value="1"/>
</dbReference>
<gene>
    <name evidence="9" type="primary">ispE</name>
    <name evidence="12" type="ORF">SAMN02745191_1383</name>
</gene>
<evidence type="ECO:0000256" key="1">
    <source>
        <dbReference type="ARBA" id="ARBA00009684"/>
    </source>
</evidence>
<evidence type="ECO:0000256" key="4">
    <source>
        <dbReference type="ARBA" id="ARBA00022679"/>
    </source>
</evidence>
<evidence type="ECO:0000256" key="8">
    <source>
        <dbReference type="ARBA" id="ARBA00032554"/>
    </source>
</evidence>
<dbReference type="InterPro" id="IPR006204">
    <property type="entry name" value="GHMP_kinase_N_dom"/>
</dbReference>
<keyword evidence="6 9" id="KW-0418">Kinase</keyword>
<dbReference type="Pfam" id="PF00288">
    <property type="entry name" value="GHMP_kinases_N"/>
    <property type="match status" value="1"/>
</dbReference>
<evidence type="ECO:0000256" key="3">
    <source>
        <dbReference type="ARBA" id="ARBA00017473"/>
    </source>
</evidence>
<dbReference type="NCBIfam" id="TIGR00154">
    <property type="entry name" value="ispE"/>
    <property type="match status" value="1"/>
</dbReference>
<keyword evidence="5 9" id="KW-0547">Nucleotide-binding</keyword>
<accession>A0A1T4MRW1</accession>
<keyword evidence="13" id="KW-1185">Reference proteome</keyword>
<feature type="active site" evidence="9">
    <location>
        <position position="132"/>
    </location>
</feature>
<evidence type="ECO:0000259" key="11">
    <source>
        <dbReference type="Pfam" id="PF08544"/>
    </source>
</evidence>
<dbReference type="InterPro" id="IPR036554">
    <property type="entry name" value="GHMP_kinase_C_sf"/>
</dbReference>
<dbReference type="Proteomes" id="UP000243297">
    <property type="component" value="Unassembled WGS sequence"/>
</dbReference>
<dbReference type="InterPro" id="IPR014721">
    <property type="entry name" value="Ribsml_uS5_D2-typ_fold_subgr"/>
</dbReference>
<dbReference type="EMBL" id="FUWY01000003">
    <property type="protein sequence ID" value="SJZ69789.1"/>
    <property type="molecule type" value="Genomic_DNA"/>
</dbReference>
<evidence type="ECO:0000256" key="2">
    <source>
        <dbReference type="ARBA" id="ARBA00012052"/>
    </source>
</evidence>
<evidence type="ECO:0000256" key="5">
    <source>
        <dbReference type="ARBA" id="ARBA00022741"/>
    </source>
</evidence>
<evidence type="ECO:0000256" key="6">
    <source>
        <dbReference type="ARBA" id="ARBA00022777"/>
    </source>
</evidence>
<dbReference type="GO" id="GO:0019288">
    <property type="term" value="P:isopentenyl diphosphate biosynthetic process, methylerythritol 4-phosphate pathway"/>
    <property type="evidence" value="ECO:0007669"/>
    <property type="project" value="UniProtKB-UniRule"/>
</dbReference>
<dbReference type="PANTHER" id="PTHR43527">
    <property type="entry name" value="4-DIPHOSPHOCYTIDYL-2-C-METHYL-D-ERYTHRITOL KINASE, CHLOROPLASTIC"/>
    <property type="match status" value="1"/>
</dbReference>
<sequence length="292" mass="32407">MKERAYAKINLCLDVVRKRDDGYHELNMIMVPLDFYDVLDIEIADEMSLSSNAGYLPMNEKNSIIKAIEVLREEYGFKENFKIDLMKHIPTQGGLAGGSADGAATIRLLKRLLNLQMNQSKMIELAKKVGADVPFCCINKPSLVSGIGEVLEPFEFNTDFYVLLVKPFKGVSTKVAFESLDFSTAIHPDCVKMISALMNQDYEGIVNSLGNTLEQPAFKMVPSIAKIKQELLELGMDGALMSGSGSTVFALSKNEQLVKEVARKMKVNSNFVRITKILAKNNKSLPNISKKV</sequence>
<dbReference type="Gene3D" id="3.30.230.10">
    <property type="match status" value="1"/>
</dbReference>
<reference evidence="13" key="1">
    <citation type="submission" date="2017-02" db="EMBL/GenBank/DDBJ databases">
        <authorList>
            <person name="Varghese N."/>
            <person name="Submissions S."/>
        </authorList>
    </citation>
    <scope>NUCLEOTIDE SEQUENCE [LARGE SCALE GENOMIC DNA]</scope>
    <source>
        <strain evidence="13">ATCC 25662</strain>
    </source>
</reference>
<feature type="binding site" evidence="9">
    <location>
        <begin position="90"/>
        <end position="100"/>
    </location>
    <ligand>
        <name>ATP</name>
        <dbReference type="ChEBI" id="CHEBI:30616"/>
    </ligand>
</feature>
<evidence type="ECO:0000259" key="10">
    <source>
        <dbReference type="Pfam" id="PF00288"/>
    </source>
</evidence>
<evidence type="ECO:0000313" key="12">
    <source>
        <dbReference type="EMBL" id="SJZ69789.1"/>
    </source>
</evidence>
<dbReference type="RefSeq" id="WP_078711785.1">
    <property type="nucleotide sequence ID" value="NZ_FUWY01000003.1"/>
</dbReference>
<dbReference type="InterPro" id="IPR013750">
    <property type="entry name" value="GHMP_kinase_C_dom"/>
</dbReference>
<comment type="catalytic activity">
    <reaction evidence="9">
        <text>4-CDP-2-C-methyl-D-erythritol + ATP = 4-CDP-2-C-methyl-D-erythritol 2-phosphate + ADP + H(+)</text>
        <dbReference type="Rhea" id="RHEA:18437"/>
        <dbReference type="ChEBI" id="CHEBI:15378"/>
        <dbReference type="ChEBI" id="CHEBI:30616"/>
        <dbReference type="ChEBI" id="CHEBI:57823"/>
        <dbReference type="ChEBI" id="CHEBI:57919"/>
        <dbReference type="ChEBI" id="CHEBI:456216"/>
        <dbReference type="EC" id="2.7.1.148"/>
    </reaction>
</comment>
<comment type="similarity">
    <text evidence="1 9">Belongs to the GHMP kinase family. IspE subfamily.</text>
</comment>
<dbReference type="EC" id="2.7.1.148" evidence="2 9"/>
<evidence type="ECO:0000256" key="9">
    <source>
        <dbReference type="HAMAP-Rule" id="MF_00061"/>
    </source>
</evidence>
<feature type="active site" evidence="9">
    <location>
        <position position="8"/>
    </location>
</feature>